<evidence type="ECO:0000313" key="5">
    <source>
        <dbReference type="EMBL" id="GGN13616.1"/>
    </source>
</evidence>
<dbReference type="Gene3D" id="1.10.10.10">
    <property type="entry name" value="Winged helix-like DNA-binding domain superfamily/Winged helix DNA-binding domain"/>
    <property type="match status" value="1"/>
</dbReference>
<keyword evidence="1" id="KW-0805">Transcription regulation</keyword>
<dbReference type="Pfam" id="PF01638">
    <property type="entry name" value="HxlR"/>
    <property type="match status" value="1"/>
</dbReference>
<dbReference type="Proteomes" id="UP000632339">
    <property type="component" value="Unassembled WGS sequence"/>
</dbReference>
<keyword evidence="6" id="KW-1185">Reference proteome</keyword>
<evidence type="ECO:0000313" key="6">
    <source>
        <dbReference type="Proteomes" id="UP000632339"/>
    </source>
</evidence>
<dbReference type="InterPro" id="IPR002577">
    <property type="entry name" value="HTH_HxlR"/>
</dbReference>
<reference evidence="6" key="1">
    <citation type="journal article" date="2019" name="Int. J. Syst. Evol. Microbiol.">
        <title>The Global Catalogue of Microorganisms (GCM) 10K type strain sequencing project: providing services to taxonomists for standard genome sequencing and annotation.</title>
        <authorList>
            <consortium name="The Broad Institute Genomics Platform"/>
            <consortium name="The Broad Institute Genome Sequencing Center for Infectious Disease"/>
            <person name="Wu L."/>
            <person name="Ma J."/>
        </authorList>
    </citation>
    <scope>NUCLEOTIDE SEQUENCE [LARGE SCALE GENOMIC DNA]</scope>
    <source>
        <strain evidence="6">CGMCC 1.6375</strain>
    </source>
</reference>
<feature type="domain" description="HTH hxlR-type" evidence="4">
    <location>
        <begin position="1"/>
        <end position="91"/>
    </location>
</feature>
<dbReference type="EMBL" id="BMLI01000004">
    <property type="protein sequence ID" value="GGN13616.1"/>
    <property type="molecule type" value="Genomic_DNA"/>
</dbReference>
<evidence type="ECO:0000256" key="2">
    <source>
        <dbReference type="ARBA" id="ARBA00023125"/>
    </source>
</evidence>
<sequence>MNSQVRPKMNAPAITSGVTRPHEIHKAIKDASLRVIEIQLAELLHHGVVERFATDVYPRRTEYHLTGLGKSILPIFSQIDLWGTAHVSSVRNKTLSVELQ</sequence>
<proteinExistence type="predicted"/>
<accession>A0ABQ2IMS7</accession>
<evidence type="ECO:0000256" key="1">
    <source>
        <dbReference type="ARBA" id="ARBA00023015"/>
    </source>
</evidence>
<dbReference type="PANTHER" id="PTHR33204">
    <property type="entry name" value="TRANSCRIPTIONAL REGULATOR, MARR FAMILY"/>
    <property type="match status" value="1"/>
</dbReference>
<dbReference type="InterPro" id="IPR036388">
    <property type="entry name" value="WH-like_DNA-bd_sf"/>
</dbReference>
<protein>
    <recommendedName>
        <fullName evidence="4">HTH hxlR-type domain-containing protein</fullName>
    </recommendedName>
</protein>
<dbReference type="InterPro" id="IPR036390">
    <property type="entry name" value="WH_DNA-bd_sf"/>
</dbReference>
<dbReference type="PROSITE" id="PS51118">
    <property type="entry name" value="HTH_HXLR"/>
    <property type="match status" value="1"/>
</dbReference>
<dbReference type="RefSeq" id="WP_019945427.1">
    <property type="nucleotide sequence ID" value="NZ_BMLI01000004.1"/>
</dbReference>
<keyword evidence="2" id="KW-0238">DNA-binding</keyword>
<comment type="caution">
    <text evidence="5">The sequence shown here is derived from an EMBL/GenBank/DDBJ whole genome shotgun (WGS) entry which is preliminary data.</text>
</comment>
<keyword evidence="3" id="KW-0804">Transcription</keyword>
<gene>
    <name evidence="5" type="ORF">GCM10010967_57210</name>
</gene>
<dbReference type="SUPFAM" id="SSF46785">
    <property type="entry name" value="Winged helix' DNA-binding domain"/>
    <property type="match status" value="1"/>
</dbReference>
<evidence type="ECO:0000259" key="4">
    <source>
        <dbReference type="PROSITE" id="PS51118"/>
    </source>
</evidence>
<organism evidence="5 6">
    <name type="scientific">Dyadobacter beijingensis</name>
    <dbReference type="NCBI Taxonomy" id="365489"/>
    <lineage>
        <taxon>Bacteria</taxon>
        <taxon>Pseudomonadati</taxon>
        <taxon>Bacteroidota</taxon>
        <taxon>Cytophagia</taxon>
        <taxon>Cytophagales</taxon>
        <taxon>Spirosomataceae</taxon>
        <taxon>Dyadobacter</taxon>
    </lineage>
</organism>
<evidence type="ECO:0000256" key="3">
    <source>
        <dbReference type="ARBA" id="ARBA00023163"/>
    </source>
</evidence>
<name>A0ABQ2IMS7_9BACT</name>